<reference evidence="5" key="1">
    <citation type="journal article" date="2019" name="Int. J. Syst. Evol. Microbiol.">
        <title>The Global Catalogue of Microorganisms (GCM) 10K type strain sequencing project: providing services to taxonomists for standard genome sequencing and annotation.</title>
        <authorList>
            <consortium name="The Broad Institute Genomics Platform"/>
            <consortium name="The Broad Institute Genome Sequencing Center for Infectious Disease"/>
            <person name="Wu L."/>
            <person name="Ma J."/>
        </authorList>
    </citation>
    <scope>NUCLEOTIDE SEQUENCE [LARGE SCALE GENOMIC DNA]</scope>
    <source>
        <strain evidence="5">CCUG 60524</strain>
    </source>
</reference>
<evidence type="ECO:0000256" key="2">
    <source>
        <dbReference type="PROSITE-ProRule" id="PRU00335"/>
    </source>
</evidence>
<dbReference type="InterPro" id="IPR050109">
    <property type="entry name" value="HTH-type_TetR-like_transc_reg"/>
</dbReference>
<proteinExistence type="predicted"/>
<evidence type="ECO:0000259" key="3">
    <source>
        <dbReference type="PROSITE" id="PS50977"/>
    </source>
</evidence>
<keyword evidence="1 2" id="KW-0238">DNA-binding</keyword>
<evidence type="ECO:0000256" key="1">
    <source>
        <dbReference type="ARBA" id="ARBA00023125"/>
    </source>
</evidence>
<dbReference type="InterPro" id="IPR039536">
    <property type="entry name" value="TetR_C_Proteobacteria"/>
</dbReference>
<dbReference type="InterPro" id="IPR001647">
    <property type="entry name" value="HTH_TetR"/>
</dbReference>
<dbReference type="PANTHER" id="PTHR30055:SF146">
    <property type="entry name" value="HTH-TYPE TRANSCRIPTIONAL DUAL REGULATOR CECR"/>
    <property type="match status" value="1"/>
</dbReference>
<feature type="domain" description="HTH tetR-type" evidence="3">
    <location>
        <begin position="6"/>
        <end position="66"/>
    </location>
</feature>
<evidence type="ECO:0000313" key="5">
    <source>
        <dbReference type="Proteomes" id="UP001597108"/>
    </source>
</evidence>
<feature type="DNA-binding region" description="H-T-H motif" evidence="2">
    <location>
        <begin position="29"/>
        <end position="48"/>
    </location>
</feature>
<dbReference type="PROSITE" id="PS50977">
    <property type="entry name" value="HTH_TETR_2"/>
    <property type="match status" value="1"/>
</dbReference>
<dbReference type="RefSeq" id="WP_386076838.1">
    <property type="nucleotide sequence ID" value="NZ_JBHTJT010000046.1"/>
</dbReference>
<protein>
    <submittedName>
        <fullName evidence="4">TetR/AcrR family transcriptional regulator</fullName>
    </submittedName>
</protein>
<dbReference type="PANTHER" id="PTHR30055">
    <property type="entry name" value="HTH-TYPE TRANSCRIPTIONAL REGULATOR RUTR"/>
    <property type="match status" value="1"/>
</dbReference>
<name>A0ABW3IV69_9RHOB</name>
<organism evidence="4 5">
    <name type="scientific">Tropicimonas aquimaris</name>
    <dbReference type="NCBI Taxonomy" id="914152"/>
    <lineage>
        <taxon>Bacteria</taxon>
        <taxon>Pseudomonadati</taxon>
        <taxon>Pseudomonadota</taxon>
        <taxon>Alphaproteobacteria</taxon>
        <taxon>Rhodobacterales</taxon>
        <taxon>Roseobacteraceae</taxon>
        <taxon>Tropicimonas</taxon>
    </lineage>
</organism>
<sequence>MAENKDERRGRIEAAAFEVLEEMGYRKASMLQIAKRAQASNETLYNWYGNKQALFSSIIEGNASGIRQVLEEAIAGGSDPEHSLENVGRLLLRFTATDNAVIINRAAVADVADTGLLAAAIETHARSVMMQRLAAFMERVEAAGPFDFKGDPGGAADVFIRLLLGELQIQQALGSQPPLDDDAIERRSEECAALFRRLYANGAGSGR</sequence>
<evidence type="ECO:0000313" key="4">
    <source>
        <dbReference type="EMBL" id="MFD0981685.1"/>
    </source>
</evidence>
<dbReference type="Pfam" id="PF14246">
    <property type="entry name" value="TetR_C_7"/>
    <property type="match status" value="1"/>
</dbReference>
<dbReference type="Pfam" id="PF00440">
    <property type="entry name" value="TetR_N"/>
    <property type="match status" value="1"/>
</dbReference>
<gene>
    <name evidence="4" type="ORF">ACFQ2S_18790</name>
</gene>
<dbReference type="Gene3D" id="1.10.10.60">
    <property type="entry name" value="Homeodomain-like"/>
    <property type="match status" value="1"/>
</dbReference>
<comment type="caution">
    <text evidence="4">The sequence shown here is derived from an EMBL/GenBank/DDBJ whole genome shotgun (WGS) entry which is preliminary data.</text>
</comment>
<accession>A0ABW3IV69</accession>
<dbReference type="InterPro" id="IPR009057">
    <property type="entry name" value="Homeodomain-like_sf"/>
</dbReference>
<keyword evidence="5" id="KW-1185">Reference proteome</keyword>
<dbReference type="PRINTS" id="PR00455">
    <property type="entry name" value="HTHTETR"/>
</dbReference>
<dbReference type="Proteomes" id="UP001597108">
    <property type="component" value="Unassembled WGS sequence"/>
</dbReference>
<dbReference type="Gene3D" id="1.10.357.10">
    <property type="entry name" value="Tetracycline Repressor, domain 2"/>
    <property type="match status" value="1"/>
</dbReference>
<dbReference type="EMBL" id="JBHTJT010000046">
    <property type="protein sequence ID" value="MFD0981685.1"/>
    <property type="molecule type" value="Genomic_DNA"/>
</dbReference>
<dbReference type="SUPFAM" id="SSF46689">
    <property type="entry name" value="Homeodomain-like"/>
    <property type="match status" value="1"/>
</dbReference>